<evidence type="ECO:0000256" key="7">
    <source>
        <dbReference type="ARBA" id="ARBA00023294"/>
    </source>
</evidence>
<dbReference type="AlphaFoldDB" id="A0A0A8ZT00"/>
<keyword evidence="6 8" id="KW-0539">Nucleus</keyword>
<evidence type="ECO:0000256" key="1">
    <source>
        <dbReference type="ARBA" id="ARBA00004123"/>
    </source>
</evidence>
<name>A0A0A8ZT00_ARUDO</name>
<dbReference type="GO" id="GO:0005634">
    <property type="term" value="C:nucleus"/>
    <property type="evidence" value="ECO:0007669"/>
    <property type="project" value="UniProtKB-SubCell"/>
</dbReference>
<dbReference type="GO" id="GO:0003677">
    <property type="term" value="F:DNA binding"/>
    <property type="evidence" value="ECO:0007669"/>
    <property type="project" value="UniProtKB-KW"/>
</dbReference>
<comment type="subunit">
    <text evidence="8">Homodimers and heterodimers.</text>
</comment>
<evidence type="ECO:0000256" key="6">
    <source>
        <dbReference type="ARBA" id="ARBA00023242"/>
    </source>
</evidence>
<dbReference type="InterPro" id="IPR044835">
    <property type="entry name" value="ARF_plant"/>
</dbReference>
<keyword evidence="8" id="KW-0678">Repressor</keyword>
<protein>
    <recommendedName>
        <fullName evidence="8">Auxin-responsive protein</fullName>
    </recommendedName>
</protein>
<evidence type="ECO:0000256" key="5">
    <source>
        <dbReference type="ARBA" id="ARBA00023163"/>
    </source>
</evidence>
<dbReference type="GO" id="GO:0006355">
    <property type="term" value="P:regulation of DNA-templated transcription"/>
    <property type="evidence" value="ECO:0007669"/>
    <property type="project" value="InterPro"/>
</dbReference>
<evidence type="ECO:0000256" key="2">
    <source>
        <dbReference type="ARBA" id="ARBA00007853"/>
    </source>
</evidence>
<comment type="function">
    <text evidence="8">Aux/IAA proteins are short-lived transcriptional factors that function as repressors of early auxin response genes at low auxin concentrations.</text>
</comment>
<dbReference type="InterPro" id="IPR053793">
    <property type="entry name" value="PB1-like"/>
</dbReference>
<keyword evidence="3 8" id="KW-0805">Transcription regulation</keyword>
<dbReference type="Pfam" id="PF06507">
    <property type="entry name" value="ARF_AD"/>
    <property type="match status" value="1"/>
</dbReference>
<dbReference type="GO" id="GO:0009734">
    <property type="term" value="P:auxin-activated signaling pathway"/>
    <property type="evidence" value="ECO:0007669"/>
    <property type="project" value="UniProtKB-UniRule"/>
</dbReference>
<dbReference type="EMBL" id="GBRH01257077">
    <property type="protein sequence ID" value="JAD40818.1"/>
    <property type="molecule type" value="Transcribed_RNA"/>
</dbReference>
<comment type="subcellular location">
    <subcellularLocation>
        <location evidence="1 8">Nucleus</location>
    </subcellularLocation>
</comment>
<accession>A0A0A8ZT00</accession>
<keyword evidence="5 8" id="KW-0804">Transcription</keyword>
<feature type="compositionally biased region" description="Polar residues" evidence="9">
    <location>
        <begin position="275"/>
        <end position="302"/>
    </location>
</feature>
<comment type="similarity">
    <text evidence="2">Belongs to the ARF family.</text>
</comment>
<evidence type="ECO:0000259" key="10">
    <source>
        <dbReference type="PROSITE" id="PS51745"/>
    </source>
</evidence>
<reference evidence="11" key="2">
    <citation type="journal article" date="2015" name="Data Brief">
        <title>Shoot transcriptome of the giant reed, Arundo donax.</title>
        <authorList>
            <person name="Barrero R.A."/>
            <person name="Guerrero F.D."/>
            <person name="Moolhuijzen P."/>
            <person name="Goolsby J.A."/>
            <person name="Tidwell J."/>
            <person name="Bellgard S.E."/>
            <person name="Bellgard M.I."/>
        </authorList>
    </citation>
    <scope>NUCLEOTIDE SEQUENCE</scope>
    <source>
        <tissue evidence="11">Shoot tissue taken approximately 20 cm above the soil surface</tissue>
    </source>
</reference>
<reference evidence="11" key="1">
    <citation type="submission" date="2014-09" db="EMBL/GenBank/DDBJ databases">
        <authorList>
            <person name="Magalhaes I.L.F."/>
            <person name="Oliveira U."/>
            <person name="Santos F.R."/>
            <person name="Vidigal T.H.D.A."/>
            <person name="Brescovit A.D."/>
            <person name="Santos A.J."/>
        </authorList>
    </citation>
    <scope>NUCLEOTIDE SEQUENCE</scope>
    <source>
        <tissue evidence="11">Shoot tissue taken approximately 20 cm above the soil surface</tissue>
    </source>
</reference>
<dbReference type="PANTHER" id="PTHR31384:SF146">
    <property type="entry name" value="AUXIN RESPONSE FACTOR 9"/>
    <property type="match status" value="1"/>
</dbReference>
<dbReference type="PANTHER" id="PTHR31384">
    <property type="entry name" value="AUXIN RESPONSE FACTOR 4-RELATED"/>
    <property type="match status" value="1"/>
</dbReference>
<organism evidence="11">
    <name type="scientific">Arundo donax</name>
    <name type="common">Giant reed</name>
    <name type="synonym">Donax arundinaceus</name>
    <dbReference type="NCBI Taxonomy" id="35708"/>
    <lineage>
        <taxon>Eukaryota</taxon>
        <taxon>Viridiplantae</taxon>
        <taxon>Streptophyta</taxon>
        <taxon>Embryophyta</taxon>
        <taxon>Tracheophyta</taxon>
        <taxon>Spermatophyta</taxon>
        <taxon>Magnoliopsida</taxon>
        <taxon>Liliopsida</taxon>
        <taxon>Poales</taxon>
        <taxon>Poaceae</taxon>
        <taxon>PACMAD clade</taxon>
        <taxon>Arundinoideae</taxon>
        <taxon>Arundineae</taxon>
        <taxon>Arundo</taxon>
    </lineage>
</organism>
<dbReference type="Gene3D" id="3.10.20.90">
    <property type="entry name" value="Phosphatidylinositol 3-kinase Catalytic Subunit, Chain A, domain 1"/>
    <property type="match status" value="1"/>
</dbReference>
<feature type="region of interest" description="Disordered" evidence="9">
    <location>
        <begin position="271"/>
        <end position="302"/>
    </location>
</feature>
<keyword evidence="7 8" id="KW-0927">Auxin signaling pathway</keyword>
<dbReference type="InterPro" id="IPR010525">
    <property type="entry name" value="ARF_dom"/>
</dbReference>
<evidence type="ECO:0000256" key="8">
    <source>
        <dbReference type="RuleBase" id="RU004549"/>
    </source>
</evidence>
<dbReference type="Pfam" id="PF02309">
    <property type="entry name" value="AUX_IAA"/>
    <property type="match status" value="1"/>
</dbReference>
<evidence type="ECO:0000256" key="9">
    <source>
        <dbReference type="SAM" id="MobiDB-lite"/>
    </source>
</evidence>
<keyword evidence="4" id="KW-0238">DNA-binding</keyword>
<dbReference type="FunFam" id="2.30.30.1040:FF:000001">
    <property type="entry name" value="Auxin response factor"/>
    <property type="match status" value="1"/>
</dbReference>
<feature type="region of interest" description="Disordered" evidence="9">
    <location>
        <begin position="118"/>
        <end position="151"/>
    </location>
</feature>
<dbReference type="InterPro" id="IPR033389">
    <property type="entry name" value="AUX/IAA_dom"/>
</dbReference>
<feature type="region of interest" description="Disordered" evidence="9">
    <location>
        <begin position="394"/>
        <end position="415"/>
    </location>
</feature>
<dbReference type="Gene3D" id="2.30.30.1040">
    <property type="match status" value="1"/>
</dbReference>
<dbReference type="PROSITE" id="PS51745">
    <property type="entry name" value="PB1"/>
    <property type="match status" value="1"/>
</dbReference>
<comment type="similarity">
    <text evidence="8">Belongs to the Aux/IAA family.</text>
</comment>
<evidence type="ECO:0000256" key="4">
    <source>
        <dbReference type="ARBA" id="ARBA00023125"/>
    </source>
</evidence>
<sequence>MHLGVLATASHAISTGTLFSVFYKPRTSSSDFIVSVNKYLEARKQKISVGMRFKMRFEGDEVPERRFSGTIIGIGSLPAMSNSLWADSDWRSLKVQWDEPSSILRPDRISPWEVESLDAANPQSPQPPLRNKRARPPASPSMVPGLPSGFGLWKSPSETTRTLSFSDPQRARDLFPSIATPTFSSSSNVGFHSKNEPSMLNNQFYWSVRDSRADSCTASTNKITVEKKRESSSAGCRLFGIEICSAEGEALPVVTAPGLGYDQTAASADLDSDKLSQPSDVNNSDAPATSSEPSPLESQSRQVRSCTKVIMQGMAVGRAADLTKLSGYNDLCKKLEEMFDIQGELVSTLKKWQVVYTDDEDDIMLIGDDPWNEFCNMVKRIYIYTYEEAKKLAPKSKLPVSSDTSKLSAVNSLSE</sequence>
<feature type="compositionally biased region" description="Polar residues" evidence="9">
    <location>
        <begin position="399"/>
        <end position="415"/>
    </location>
</feature>
<dbReference type="FunFam" id="3.10.20.90:FF:000047">
    <property type="entry name" value="Auxin response factor"/>
    <property type="match status" value="1"/>
</dbReference>
<dbReference type="SUPFAM" id="SSF54277">
    <property type="entry name" value="CAD &amp; PB1 domains"/>
    <property type="match status" value="1"/>
</dbReference>
<proteinExistence type="inferred from homology"/>
<evidence type="ECO:0000313" key="11">
    <source>
        <dbReference type="EMBL" id="JAD40818.1"/>
    </source>
</evidence>
<feature type="domain" description="PB1" evidence="10">
    <location>
        <begin position="304"/>
        <end position="397"/>
    </location>
</feature>
<evidence type="ECO:0000256" key="3">
    <source>
        <dbReference type="ARBA" id="ARBA00023015"/>
    </source>
</evidence>